<keyword evidence="1" id="KW-1133">Transmembrane helix</keyword>
<organism evidence="2 3">
    <name type="scientific">Streptomyces sirii</name>
    <dbReference type="NCBI Taxonomy" id="3127701"/>
    <lineage>
        <taxon>Bacteria</taxon>
        <taxon>Bacillati</taxon>
        <taxon>Actinomycetota</taxon>
        <taxon>Actinomycetes</taxon>
        <taxon>Kitasatosporales</taxon>
        <taxon>Streptomycetaceae</taxon>
        <taxon>Streptomyces</taxon>
    </lineage>
</organism>
<feature type="transmembrane region" description="Helical" evidence="1">
    <location>
        <begin position="75"/>
        <end position="95"/>
    </location>
</feature>
<keyword evidence="1" id="KW-0812">Transmembrane</keyword>
<gene>
    <name evidence="2" type="ORF">WAB15_35775</name>
</gene>
<feature type="transmembrane region" description="Helical" evidence="1">
    <location>
        <begin position="5"/>
        <end position="24"/>
    </location>
</feature>
<protein>
    <submittedName>
        <fullName evidence="2">Uncharacterized protein</fullName>
    </submittedName>
</protein>
<evidence type="ECO:0000256" key="1">
    <source>
        <dbReference type="SAM" id="Phobius"/>
    </source>
</evidence>
<feature type="transmembrane region" description="Helical" evidence="1">
    <location>
        <begin position="101"/>
        <end position="120"/>
    </location>
</feature>
<reference evidence="2 3" key="1">
    <citation type="submission" date="2024-03" db="EMBL/GenBank/DDBJ databases">
        <title>The complete genome of Streptomyces sirii sp.nov.</title>
        <authorList>
            <person name="Zakalyukina Y.V."/>
            <person name="Belik A.R."/>
            <person name="Biryukov M.V."/>
            <person name="Baturina O.A."/>
            <person name="Kabilov M.R."/>
        </authorList>
    </citation>
    <scope>NUCLEOTIDE SEQUENCE [LARGE SCALE GENOMIC DNA]</scope>
    <source>
        <strain evidence="2 3">BP-8</strain>
    </source>
</reference>
<keyword evidence="1" id="KW-0472">Membrane</keyword>
<dbReference type="EMBL" id="CP147982">
    <property type="protein sequence ID" value="WXK80944.1"/>
    <property type="molecule type" value="Genomic_DNA"/>
</dbReference>
<sequence>MRIGLVPTIIFGSVWIVSVVGWLITGPHRGALASLVHGITAVGGSMAVGVLAGAVTGGVLALSPEWLAARSPLRGLLAGAVASTVFLGETVVVAVATDGGYAPMLLTLLSTPVAGFAAAAHSGDVLGRTHYHPWLWSKGRAG</sequence>
<name>A0ABZ2R336_9ACTN</name>
<keyword evidence="3" id="KW-1185">Reference proteome</keyword>
<dbReference type="Proteomes" id="UP001626628">
    <property type="component" value="Chromosome"/>
</dbReference>
<accession>A0ABZ2R336</accession>
<evidence type="ECO:0000313" key="3">
    <source>
        <dbReference type="Proteomes" id="UP001626628"/>
    </source>
</evidence>
<proteinExistence type="predicted"/>
<dbReference type="RefSeq" id="WP_407288841.1">
    <property type="nucleotide sequence ID" value="NZ_CP147982.1"/>
</dbReference>
<evidence type="ECO:0000313" key="2">
    <source>
        <dbReference type="EMBL" id="WXK80944.1"/>
    </source>
</evidence>
<feature type="transmembrane region" description="Helical" evidence="1">
    <location>
        <begin position="36"/>
        <end position="63"/>
    </location>
</feature>